<evidence type="ECO:0000313" key="1">
    <source>
        <dbReference type="EMBL" id="RRO07107.1"/>
    </source>
</evidence>
<keyword evidence="4" id="KW-1185">Reference proteome</keyword>
<evidence type="ECO:0000313" key="3">
    <source>
        <dbReference type="Proteomes" id="UP000256540"/>
    </source>
</evidence>
<sequence>MNILLNHLYRNRHSVVELLCVISAIEGKLMEMGTFKQSDINSVPDHSGTIGHDYLIFEIAECLGQAFELGFIPENYRHYFDDVILQGKKAGRGFWDTYFHYGVTDVKYTRSAFSDEAAHIKYLSESKVIRLILSDQCVRLAPNTACKPLLEGCLMH</sequence>
<reference evidence="3 4" key="1">
    <citation type="submission" date="2018-11" db="EMBL/GenBank/DDBJ databases">
        <title>Draft genome sequences of proposed Pectobacterium aquaticum sp. nov. isolated in France from fresh water.</title>
        <authorList>
            <person name="Pedron J."/>
            <person name="Barny M.A."/>
        </authorList>
    </citation>
    <scope>NUCLEOTIDE SEQUENCE [LARGE SCALE GENOMIC DNA]</scope>
    <source>
        <strain evidence="2 3">A127-S21-F16</strain>
        <strain evidence="1 4">A35-S23-M15</strain>
    </source>
</reference>
<gene>
    <name evidence="2" type="ORF">DMB84_006080</name>
    <name evidence="1" type="ORF">DMB85_014045</name>
</gene>
<dbReference type="GeneID" id="93388658"/>
<dbReference type="AlphaFoldDB" id="A0AA93DNL3"/>
<organism evidence="2 3">
    <name type="scientific">Pectobacterium aquaticum</name>
    <dbReference type="NCBI Taxonomy" id="2204145"/>
    <lineage>
        <taxon>Bacteria</taxon>
        <taxon>Pseudomonadati</taxon>
        <taxon>Pseudomonadota</taxon>
        <taxon>Gammaproteobacteria</taxon>
        <taxon>Enterobacterales</taxon>
        <taxon>Pectobacteriaceae</taxon>
        <taxon>Pectobacterium</taxon>
    </lineage>
</organism>
<dbReference type="Proteomes" id="UP000256540">
    <property type="component" value="Unassembled WGS sequence"/>
</dbReference>
<name>A0AA93DNL3_9GAMM</name>
<accession>A0AA93DNL3</accession>
<dbReference type="EMBL" id="QHJW02000036">
    <property type="protein sequence ID" value="RRO07107.1"/>
    <property type="molecule type" value="Genomic_DNA"/>
</dbReference>
<comment type="caution">
    <text evidence="2">The sequence shown here is derived from an EMBL/GenBank/DDBJ whole genome shotgun (WGS) entry which is preliminary data.</text>
</comment>
<protein>
    <submittedName>
        <fullName evidence="2">Uncharacterized protein</fullName>
    </submittedName>
</protein>
<proteinExistence type="predicted"/>
<dbReference type="EMBL" id="QHJS02000015">
    <property type="protein sequence ID" value="RRO22451.1"/>
    <property type="molecule type" value="Genomic_DNA"/>
</dbReference>
<dbReference type="Proteomes" id="UP000256817">
    <property type="component" value="Unassembled WGS sequence"/>
</dbReference>
<evidence type="ECO:0000313" key="2">
    <source>
        <dbReference type="EMBL" id="RRO22451.1"/>
    </source>
</evidence>
<dbReference type="RefSeq" id="WP_044206443.1">
    <property type="nucleotide sequence ID" value="NZ_QHJS02000015.1"/>
</dbReference>
<evidence type="ECO:0000313" key="4">
    <source>
        <dbReference type="Proteomes" id="UP000256817"/>
    </source>
</evidence>